<dbReference type="Pfam" id="PF05055">
    <property type="entry name" value="DUF677"/>
    <property type="match status" value="1"/>
</dbReference>
<evidence type="ECO:0000256" key="2">
    <source>
        <dbReference type="ARBA" id="ARBA00009074"/>
    </source>
</evidence>
<sequence>MHCLSFDLKSSSPSPSQTQSHSTSQNSCPPHPQGVVNCSSPDDFRQHRKCLCKCLNQTCSLLPWNSNEGTPRSSTTQFSPTLNLSHEYTLALQNTSYNEIRSIIEAQMQVENVNEIEGTDTHYLSLSPVLRPNRDSVHQALRHINPDATLTRLVSTYFDHGENITTLCLMLRQCVSRARTLYAPITELLQEFPYDPSFIHLSHCNWALDVFVPFDGLDNPFPSPDSHNIEEMHRSFSLLKEQLDHHHKKSVCRFRFLQRATTGSAICLIGSVVGVAVSAVVISTHALAAILGLAATPFCPCRVPSSLKMKQLAHMAQLYAATRSGTFFHINYLESIVCLVDLLHSAVKDDRNLIRIALRSGGDIYPIYEVVKYLRNNQTNFFDKLKELEDHIYFCFDAVNKSRANLLDQIQLHQSSNS</sequence>
<name>A0A9W7MSV2_HIBTR</name>
<accession>A0A9W7MSV2</accession>
<keyword evidence="5" id="KW-0472">Membrane</keyword>
<dbReference type="OrthoDB" id="1932397at2759"/>
<comment type="subcellular location">
    <subcellularLocation>
        <location evidence="1">Membrane</location>
    </subcellularLocation>
</comment>
<dbReference type="EMBL" id="BSYR01000065">
    <property type="protein sequence ID" value="GMJ13794.1"/>
    <property type="molecule type" value="Genomic_DNA"/>
</dbReference>
<keyword evidence="4" id="KW-1133">Transmembrane helix</keyword>
<dbReference type="AlphaFoldDB" id="A0A9W7MSV2"/>
<evidence type="ECO:0000313" key="7">
    <source>
        <dbReference type="EMBL" id="GMJ13794.1"/>
    </source>
</evidence>
<keyword evidence="8" id="KW-1185">Reference proteome</keyword>
<evidence type="ECO:0000256" key="6">
    <source>
        <dbReference type="SAM" id="MobiDB-lite"/>
    </source>
</evidence>
<dbReference type="GO" id="GO:0016020">
    <property type="term" value="C:membrane"/>
    <property type="evidence" value="ECO:0007669"/>
    <property type="project" value="UniProtKB-SubCell"/>
</dbReference>
<comment type="caution">
    <text evidence="7">The sequence shown here is derived from an EMBL/GenBank/DDBJ whole genome shotgun (WGS) entry which is preliminary data.</text>
</comment>
<evidence type="ECO:0000313" key="8">
    <source>
        <dbReference type="Proteomes" id="UP001165190"/>
    </source>
</evidence>
<organism evidence="7 8">
    <name type="scientific">Hibiscus trionum</name>
    <name type="common">Flower of an hour</name>
    <dbReference type="NCBI Taxonomy" id="183268"/>
    <lineage>
        <taxon>Eukaryota</taxon>
        <taxon>Viridiplantae</taxon>
        <taxon>Streptophyta</taxon>
        <taxon>Embryophyta</taxon>
        <taxon>Tracheophyta</taxon>
        <taxon>Spermatophyta</taxon>
        <taxon>Magnoliopsida</taxon>
        <taxon>eudicotyledons</taxon>
        <taxon>Gunneridae</taxon>
        <taxon>Pentapetalae</taxon>
        <taxon>rosids</taxon>
        <taxon>malvids</taxon>
        <taxon>Malvales</taxon>
        <taxon>Malvaceae</taxon>
        <taxon>Malvoideae</taxon>
        <taxon>Hibiscus</taxon>
    </lineage>
</organism>
<evidence type="ECO:0000256" key="1">
    <source>
        <dbReference type="ARBA" id="ARBA00004370"/>
    </source>
</evidence>
<dbReference type="PANTHER" id="PTHR31113:SF5">
    <property type="entry name" value="OS04G0405700 PROTEIN"/>
    <property type="match status" value="1"/>
</dbReference>
<dbReference type="Proteomes" id="UP001165190">
    <property type="component" value="Unassembled WGS sequence"/>
</dbReference>
<evidence type="ECO:0000256" key="5">
    <source>
        <dbReference type="ARBA" id="ARBA00023136"/>
    </source>
</evidence>
<gene>
    <name evidence="7" type="ORF">HRI_005048600</name>
</gene>
<protein>
    <submittedName>
        <fullName evidence="7">Uncharacterized protein</fullName>
    </submittedName>
</protein>
<reference evidence="7" key="1">
    <citation type="submission" date="2023-05" db="EMBL/GenBank/DDBJ databases">
        <title>Genome and transcriptome analyses reveal genes involved in the formation of fine ridges on petal epidermal cells in Hibiscus trionum.</title>
        <authorList>
            <person name="Koshimizu S."/>
            <person name="Masuda S."/>
            <person name="Ishii T."/>
            <person name="Shirasu K."/>
            <person name="Hoshino A."/>
            <person name="Arita M."/>
        </authorList>
    </citation>
    <scope>NUCLEOTIDE SEQUENCE</scope>
    <source>
        <strain evidence="7">Hamamatsu line</strain>
    </source>
</reference>
<evidence type="ECO:0000256" key="3">
    <source>
        <dbReference type="ARBA" id="ARBA00022692"/>
    </source>
</evidence>
<comment type="similarity">
    <text evidence="2">Belongs to the UPF0496 family.</text>
</comment>
<feature type="region of interest" description="Disordered" evidence="6">
    <location>
        <begin position="1"/>
        <end position="31"/>
    </location>
</feature>
<proteinExistence type="inferred from homology"/>
<keyword evidence="3" id="KW-0812">Transmembrane</keyword>
<dbReference type="PANTHER" id="PTHR31113">
    <property type="entry name" value="UPF0496 PROTEIN 3-RELATED"/>
    <property type="match status" value="1"/>
</dbReference>
<dbReference type="InterPro" id="IPR007749">
    <property type="entry name" value="DUF677"/>
</dbReference>
<evidence type="ECO:0000256" key="4">
    <source>
        <dbReference type="ARBA" id="ARBA00022989"/>
    </source>
</evidence>
<feature type="compositionally biased region" description="Low complexity" evidence="6">
    <location>
        <begin position="10"/>
        <end position="27"/>
    </location>
</feature>